<comment type="caution">
    <text evidence="1">The sequence shown here is derived from an EMBL/GenBank/DDBJ whole genome shotgun (WGS) entry which is preliminary data.</text>
</comment>
<gene>
    <name evidence="1" type="ORF">Taro_000033</name>
</gene>
<evidence type="ECO:0000313" key="1">
    <source>
        <dbReference type="EMBL" id="MQL67758.1"/>
    </source>
</evidence>
<dbReference type="PANTHER" id="PTHR32011:SF6">
    <property type="entry name" value="KNR4_SMI1-LIKE DOMAIN-CONTAINING PROTEIN"/>
    <property type="match status" value="1"/>
</dbReference>
<organism evidence="1 2">
    <name type="scientific">Colocasia esculenta</name>
    <name type="common">Wild taro</name>
    <name type="synonym">Arum esculentum</name>
    <dbReference type="NCBI Taxonomy" id="4460"/>
    <lineage>
        <taxon>Eukaryota</taxon>
        <taxon>Viridiplantae</taxon>
        <taxon>Streptophyta</taxon>
        <taxon>Embryophyta</taxon>
        <taxon>Tracheophyta</taxon>
        <taxon>Spermatophyta</taxon>
        <taxon>Magnoliopsida</taxon>
        <taxon>Liliopsida</taxon>
        <taxon>Araceae</taxon>
        <taxon>Aroideae</taxon>
        <taxon>Colocasieae</taxon>
        <taxon>Colocasia</taxon>
    </lineage>
</organism>
<dbReference type="OrthoDB" id="1921190at2759"/>
<accession>A0A843T6L8</accession>
<proteinExistence type="predicted"/>
<dbReference type="Proteomes" id="UP000652761">
    <property type="component" value="Unassembled WGS sequence"/>
</dbReference>
<name>A0A843T6L8_COLES</name>
<dbReference type="EMBL" id="NMUH01000001">
    <property type="protein sequence ID" value="MQL67758.1"/>
    <property type="molecule type" value="Genomic_DNA"/>
</dbReference>
<dbReference type="AlphaFoldDB" id="A0A843T6L8"/>
<dbReference type="PANTHER" id="PTHR32011">
    <property type="entry name" value="OS08G0472400 PROTEIN"/>
    <property type="match status" value="1"/>
</dbReference>
<reference evidence="1" key="1">
    <citation type="submission" date="2017-07" db="EMBL/GenBank/DDBJ databases">
        <title>Taro Niue Genome Assembly and Annotation.</title>
        <authorList>
            <person name="Atibalentja N."/>
            <person name="Keating K."/>
            <person name="Fields C.J."/>
        </authorList>
    </citation>
    <scope>NUCLEOTIDE SEQUENCE</scope>
    <source>
        <strain evidence="1">Niue_2</strain>
        <tissue evidence="1">Leaf</tissue>
    </source>
</reference>
<sequence>MEALEESPSLLRHRHRQRRLCCFSFAAYAKVVVDQLRVAGVPLAEGLSDNEFTEIEGSCGFEFPADLRTILREALPVGAGYPDWRSSSVEELRGLLRSPRSGLLHDVSRGSFWCDAAWGPKPYDLVEAVSVAKGLMDAAPLLVPIYGHFYMPSRPNQAGNPVFFVRGGEVRCSGTDLTDFFLRVEFDGAARGLTPCCDAPLLVPLPAWAVTSPRRIDVWTHLVEGGGSVERPLQKLLKELGCKLREGGWAEREVSDMLTAAEDSRPSDDAILVDRCSVGRHVRVLAEALLLAGWSREDVAYSMGEGAVTGLLWEVVTWRACKASKQDISIE</sequence>
<keyword evidence="2" id="KW-1185">Reference proteome</keyword>
<evidence type="ECO:0000313" key="2">
    <source>
        <dbReference type="Proteomes" id="UP000652761"/>
    </source>
</evidence>
<protein>
    <submittedName>
        <fullName evidence="1">Uncharacterized protein</fullName>
    </submittedName>
</protein>